<evidence type="ECO:0000313" key="3">
    <source>
        <dbReference type="Proteomes" id="UP001310594"/>
    </source>
</evidence>
<feature type="region of interest" description="Disordered" evidence="1">
    <location>
        <begin position="1"/>
        <end position="40"/>
    </location>
</feature>
<sequence length="328" mass="35987">MSVYSGSPQMMGSMPTTPAQLRSPISMPDRSSPFSGYQSPPPVPIPRFGMMGLGAPQGNEQAITPNPLVWDGQAPIAPREYHRPSQYQIPEEEPRSCCQGPAVPQQEPQYGHYVPTNQSVITPTSFASFDHGLRSASMPLQELPLPSTFDFDKLQSDFLRYQFPSAICQTCGLNGCTCRNCPPLMQDSANGSWAKCCGRKHARTAAYIPPTMEHTFQMPPATQAMPQVPAPNGGHHNEHATFSPEPHDLNFRSQQLFAPMPPYGQHDQLDLYPPPFHPQPDTIPDFTPFDPGEAFALPGGDSNLEFNEFLMPDLDEDLSQGCCCGGEP</sequence>
<evidence type="ECO:0000313" key="2">
    <source>
        <dbReference type="EMBL" id="KAK5695437.1"/>
    </source>
</evidence>
<feature type="compositionally biased region" description="Polar residues" evidence="1">
    <location>
        <begin position="1"/>
        <end position="20"/>
    </location>
</feature>
<evidence type="ECO:0000256" key="1">
    <source>
        <dbReference type="SAM" id="MobiDB-lite"/>
    </source>
</evidence>
<gene>
    <name evidence="2" type="ORF">LTR97_008944</name>
</gene>
<dbReference type="EMBL" id="JAVRQU010000014">
    <property type="protein sequence ID" value="KAK5695437.1"/>
    <property type="molecule type" value="Genomic_DNA"/>
</dbReference>
<dbReference type="AlphaFoldDB" id="A0AAN7W118"/>
<proteinExistence type="predicted"/>
<organism evidence="2 3">
    <name type="scientific">Elasticomyces elasticus</name>
    <dbReference type="NCBI Taxonomy" id="574655"/>
    <lineage>
        <taxon>Eukaryota</taxon>
        <taxon>Fungi</taxon>
        <taxon>Dikarya</taxon>
        <taxon>Ascomycota</taxon>
        <taxon>Pezizomycotina</taxon>
        <taxon>Dothideomycetes</taxon>
        <taxon>Dothideomycetidae</taxon>
        <taxon>Mycosphaerellales</taxon>
        <taxon>Teratosphaeriaceae</taxon>
        <taxon>Elasticomyces</taxon>
    </lineage>
</organism>
<accession>A0AAN7W118</accession>
<reference evidence="2" key="1">
    <citation type="submission" date="2023-08" db="EMBL/GenBank/DDBJ databases">
        <title>Black Yeasts Isolated from many extreme environments.</title>
        <authorList>
            <person name="Coleine C."/>
            <person name="Stajich J.E."/>
            <person name="Selbmann L."/>
        </authorList>
    </citation>
    <scope>NUCLEOTIDE SEQUENCE</scope>
    <source>
        <strain evidence="2">CCFEE 5810</strain>
    </source>
</reference>
<name>A0AAN7W118_9PEZI</name>
<dbReference type="Proteomes" id="UP001310594">
    <property type="component" value="Unassembled WGS sequence"/>
</dbReference>
<protein>
    <submittedName>
        <fullName evidence="2">Uncharacterized protein</fullName>
    </submittedName>
</protein>
<comment type="caution">
    <text evidence="2">The sequence shown here is derived from an EMBL/GenBank/DDBJ whole genome shotgun (WGS) entry which is preliminary data.</text>
</comment>